<accession>A0A0K2VJ94</accession>
<proteinExistence type="predicted"/>
<evidence type="ECO:0000313" key="1">
    <source>
        <dbReference type="EMBL" id="CDW50380.1"/>
    </source>
</evidence>
<protein>
    <submittedName>
        <fullName evidence="1">Uncharacterized protein</fullName>
    </submittedName>
</protein>
<dbReference type="EMBL" id="HACA01033019">
    <property type="protein sequence ID" value="CDW50380.1"/>
    <property type="molecule type" value="Transcribed_RNA"/>
</dbReference>
<organism evidence="1">
    <name type="scientific">Lepeophtheirus salmonis</name>
    <name type="common">Salmon louse</name>
    <name type="synonym">Caligus salmonis</name>
    <dbReference type="NCBI Taxonomy" id="72036"/>
    <lineage>
        <taxon>Eukaryota</taxon>
        <taxon>Metazoa</taxon>
        <taxon>Ecdysozoa</taxon>
        <taxon>Arthropoda</taxon>
        <taxon>Crustacea</taxon>
        <taxon>Multicrustacea</taxon>
        <taxon>Hexanauplia</taxon>
        <taxon>Copepoda</taxon>
        <taxon>Siphonostomatoida</taxon>
        <taxon>Caligidae</taxon>
        <taxon>Lepeophtheirus</taxon>
    </lineage>
</organism>
<sequence>MVLPDLKIHQGGI</sequence>
<reference evidence="1" key="1">
    <citation type="submission" date="2014-05" db="EMBL/GenBank/DDBJ databases">
        <authorList>
            <person name="Chronopoulou M."/>
        </authorList>
    </citation>
    <scope>NUCLEOTIDE SEQUENCE</scope>
    <source>
        <tissue evidence="1">Whole organism</tissue>
    </source>
</reference>
<name>A0A0K2VJ94_LEPSM</name>